<dbReference type="KEGG" id="mmob:F6R98_04590"/>
<feature type="transmembrane region" description="Helical" evidence="5">
    <location>
        <begin position="123"/>
        <end position="142"/>
    </location>
</feature>
<feature type="domain" description="O-antigen ligase-related" evidence="6">
    <location>
        <begin position="193"/>
        <end position="351"/>
    </location>
</feature>
<dbReference type="PANTHER" id="PTHR37422:SF13">
    <property type="entry name" value="LIPOPOLYSACCHARIDE BIOSYNTHESIS PROTEIN PA4999-RELATED"/>
    <property type="match status" value="1"/>
</dbReference>
<gene>
    <name evidence="7" type="ORF">F6R98_04590</name>
</gene>
<organism evidence="7 8">
    <name type="scientific">Candidatus Methylospira mobilis</name>
    <dbReference type="NCBI Taxonomy" id="1808979"/>
    <lineage>
        <taxon>Bacteria</taxon>
        <taxon>Pseudomonadati</taxon>
        <taxon>Pseudomonadota</taxon>
        <taxon>Gammaproteobacteria</taxon>
        <taxon>Methylococcales</taxon>
        <taxon>Methylococcaceae</taxon>
        <taxon>Candidatus Methylospira</taxon>
    </lineage>
</organism>
<protein>
    <submittedName>
        <fullName evidence="7">O-antigen ligase family protein</fullName>
    </submittedName>
</protein>
<keyword evidence="3 5" id="KW-1133">Transmembrane helix</keyword>
<keyword evidence="2 5" id="KW-0812">Transmembrane</keyword>
<feature type="transmembrane region" description="Helical" evidence="5">
    <location>
        <begin position="67"/>
        <end position="88"/>
    </location>
</feature>
<feature type="transmembrane region" description="Helical" evidence="5">
    <location>
        <begin position="348"/>
        <end position="367"/>
    </location>
</feature>
<keyword evidence="8" id="KW-1185">Reference proteome</keyword>
<dbReference type="GO" id="GO:0016874">
    <property type="term" value="F:ligase activity"/>
    <property type="evidence" value="ECO:0007669"/>
    <property type="project" value="UniProtKB-KW"/>
</dbReference>
<name>A0A5Q0BER5_9GAMM</name>
<evidence type="ECO:0000313" key="7">
    <source>
        <dbReference type="EMBL" id="QFY41999.1"/>
    </source>
</evidence>
<dbReference type="InterPro" id="IPR007016">
    <property type="entry name" value="O-antigen_ligase-rel_domated"/>
</dbReference>
<feature type="transmembrane region" description="Helical" evidence="5">
    <location>
        <begin position="379"/>
        <end position="400"/>
    </location>
</feature>
<dbReference type="AlphaFoldDB" id="A0A5Q0BER5"/>
<feature type="transmembrane region" description="Helical" evidence="5">
    <location>
        <begin position="100"/>
        <end position="116"/>
    </location>
</feature>
<evidence type="ECO:0000259" key="6">
    <source>
        <dbReference type="Pfam" id="PF04932"/>
    </source>
</evidence>
<dbReference type="InterPro" id="IPR051533">
    <property type="entry name" value="WaaL-like"/>
</dbReference>
<feature type="transmembrane region" description="Helical" evidence="5">
    <location>
        <begin position="36"/>
        <end position="55"/>
    </location>
</feature>
<sequence>MDFPDTQKPNVLTAACRLFFICMAGFPVFALTVPRWVNVAIFAAAFIALYILFCTRNIRQSQSHRNWIAVLTVILLAPAVAVFLGQLFRQQFSWPGFDSPLRFLLAIPILLALLRTRVNTPRMLHLSIPLSVFATWAIASYAPNLHWGEERLATSVADPLNFGRITLSLGLLSLASVNWTGIDQWGVKLFKVAAFILACYLSVRSASRTGWMAFPLVLILLAFTKGPQCRHPLWVKILATLATILASLLLYQHIDVVHDRLALGIREFADYRWNEVNPDTSVGLRISFARMGYHLFLMHPWGGWGDMGYFSAINTPEFAAFTSQFGRWGAVMSGFHNEITTNMVRSGVWGLCSSVALFLAPLLLFGSRLRASDKLTRNTAVVGFSYVIIELISAMTTEVFELKYTAALYALMLISLSAPLIALES</sequence>
<evidence type="ECO:0000256" key="3">
    <source>
        <dbReference type="ARBA" id="ARBA00022989"/>
    </source>
</evidence>
<proteinExistence type="predicted"/>
<dbReference type="PANTHER" id="PTHR37422">
    <property type="entry name" value="TEICHURONIC ACID BIOSYNTHESIS PROTEIN TUAE"/>
    <property type="match status" value="1"/>
</dbReference>
<dbReference type="Pfam" id="PF04932">
    <property type="entry name" value="Wzy_C"/>
    <property type="match status" value="1"/>
</dbReference>
<dbReference type="InParanoid" id="A0A5Q0BER5"/>
<comment type="subcellular location">
    <subcellularLocation>
        <location evidence="1">Membrane</location>
        <topology evidence="1">Multi-pass membrane protein</topology>
    </subcellularLocation>
</comment>
<evidence type="ECO:0000256" key="5">
    <source>
        <dbReference type="SAM" id="Phobius"/>
    </source>
</evidence>
<dbReference type="Proteomes" id="UP000325755">
    <property type="component" value="Chromosome"/>
</dbReference>
<dbReference type="OrthoDB" id="8576060at2"/>
<reference evidence="7 8" key="1">
    <citation type="submission" date="2019-09" db="EMBL/GenBank/DDBJ databases">
        <title>Ecophysiology of the spiral-shaped methanotroph Methylospira mobilis as revealed by the complete genome sequence.</title>
        <authorList>
            <person name="Oshkin I.Y."/>
            <person name="Dedysh S.N."/>
            <person name="Miroshnikov K."/>
            <person name="Danilova O.V."/>
            <person name="Hakobyan A."/>
            <person name="Liesack W."/>
        </authorList>
    </citation>
    <scope>NUCLEOTIDE SEQUENCE [LARGE SCALE GENOMIC DNA]</scope>
    <source>
        <strain evidence="7 8">Shm1</strain>
    </source>
</reference>
<dbReference type="GO" id="GO:0016020">
    <property type="term" value="C:membrane"/>
    <property type="evidence" value="ECO:0007669"/>
    <property type="project" value="UniProtKB-SubCell"/>
</dbReference>
<dbReference type="EMBL" id="CP044205">
    <property type="protein sequence ID" value="QFY41999.1"/>
    <property type="molecule type" value="Genomic_DNA"/>
</dbReference>
<feature type="transmembrane region" description="Helical" evidence="5">
    <location>
        <begin position="162"/>
        <end position="179"/>
    </location>
</feature>
<feature type="transmembrane region" description="Helical" evidence="5">
    <location>
        <begin position="233"/>
        <end position="254"/>
    </location>
</feature>
<accession>A0A5Q0BER5</accession>
<evidence type="ECO:0000256" key="2">
    <source>
        <dbReference type="ARBA" id="ARBA00022692"/>
    </source>
</evidence>
<keyword evidence="7" id="KW-0436">Ligase</keyword>
<feature type="transmembrane region" description="Helical" evidence="5">
    <location>
        <begin position="12"/>
        <end position="30"/>
    </location>
</feature>
<feature type="transmembrane region" description="Helical" evidence="5">
    <location>
        <begin position="406"/>
        <end position="423"/>
    </location>
</feature>
<evidence type="ECO:0000256" key="4">
    <source>
        <dbReference type="ARBA" id="ARBA00023136"/>
    </source>
</evidence>
<keyword evidence="4 5" id="KW-0472">Membrane</keyword>
<evidence type="ECO:0000256" key="1">
    <source>
        <dbReference type="ARBA" id="ARBA00004141"/>
    </source>
</evidence>
<evidence type="ECO:0000313" key="8">
    <source>
        <dbReference type="Proteomes" id="UP000325755"/>
    </source>
</evidence>